<dbReference type="InterPro" id="IPR007055">
    <property type="entry name" value="BON_dom"/>
</dbReference>
<feature type="domain" description="BON" evidence="2">
    <location>
        <begin position="3"/>
        <end position="71"/>
    </location>
</feature>
<evidence type="ECO:0000256" key="1">
    <source>
        <dbReference type="ARBA" id="ARBA00022729"/>
    </source>
</evidence>
<proteinExistence type="predicted"/>
<evidence type="ECO:0000313" key="4">
    <source>
        <dbReference type="Proteomes" id="UP001500975"/>
    </source>
</evidence>
<dbReference type="PANTHER" id="PTHR34606">
    <property type="entry name" value="BON DOMAIN-CONTAINING PROTEIN"/>
    <property type="match status" value="1"/>
</dbReference>
<dbReference type="Pfam" id="PF04972">
    <property type="entry name" value="BON"/>
    <property type="match status" value="3"/>
</dbReference>
<keyword evidence="1" id="KW-0732">Signal</keyword>
<keyword evidence="4" id="KW-1185">Reference proteome</keyword>
<dbReference type="SMART" id="SM00749">
    <property type="entry name" value="BON"/>
    <property type="match status" value="3"/>
</dbReference>
<evidence type="ECO:0000313" key="3">
    <source>
        <dbReference type="EMBL" id="GAA4354560.1"/>
    </source>
</evidence>
<dbReference type="PROSITE" id="PS50914">
    <property type="entry name" value="BON"/>
    <property type="match status" value="3"/>
</dbReference>
<dbReference type="RefSeq" id="WP_345540876.1">
    <property type="nucleotide sequence ID" value="NZ_BAABGJ010000080.1"/>
</dbReference>
<dbReference type="Proteomes" id="UP001500975">
    <property type="component" value="Unassembled WGS sequence"/>
</dbReference>
<sequence length="217" mass="23591">MKSDAQLRTDVLAELDWDPAIQAAAVGVTVKDGVVTLTGHLASHAEKAAAERAVQRVRGVKAIAVELSVKLPAGDERTDADIARAAEHALTWNVWVPDGKVTPMVEGGWVTLDGEVEWEYQRRAAEKAVRPLMGVRGVSNMIRIAPQLKAADIEKRLHEALARQARRESDRIDISVMGSQVTLRGRVHSYAESAAARHAAWSVPGITSVVNELRVED</sequence>
<evidence type="ECO:0000259" key="2">
    <source>
        <dbReference type="PROSITE" id="PS50914"/>
    </source>
</evidence>
<comment type="caution">
    <text evidence="3">The sequence shown here is derived from an EMBL/GenBank/DDBJ whole genome shotgun (WGS) entry which is preliminary data.</text>
</comment>
<name>A0ABP8IAF7_9BURK</name>
<accession>A0ABP8IAF7</accession>
<dbReference type="InterPro" id="IPR051686">
    <property type="entry name" value="Lipoprotein_DolP"/>
</dbReference>
<feature type="domain" description="BON" evidence="2">
    <location>
        <begin position="78"/>
        <end position="146"/>
    </location>
</feature>
<organism evidence="3 4">
    <name type="scientific">Variovorax defluvii</name>
    <dbReference type="NCBI Taxonomy" id="913761"/>
    <lineage>
        <taxon>Bacteria</taxon>
        <taxon>Pseudomonadati</taxon>
        <taxon>Pseudomonadota</taxon>
        <taxon>Betaproteobacteria</taxon>
        <taxon>Burkholderiales</taxon>
        <taxon>Comamonadaceae</taxon>
        <taxon>Variovorax</taxon>
    </lineage>
</organism>
<dbReference type="Gene3D" id="3.30.1340.30">
    <property type="match status" value="3"/>
</dbReference>
<gene>
    <name evidence="3" type="ORF">GCM10023165_45870</name>
</gene>
<dbReference type="PANTHER" id="PTHR34606:SF4">
    <property type="entry name" value="OUTER MEMBRANE LIPOPROTEIN DOLP"/>
    <property type="match status" value="1"/>
</dbReference>
<dbReference type="InterPro" id="IPR014004">
    <property type="entry name" value="Transpt-assoc_nodulatn_dom_bac"/>
</dbReference>
<feature type="domain" description="BON" evidence="2">
    <location>
        <begin position="149"/>
        <end position="217"/>
    </location>
</feature>
<reference evidence="4" key="1">
    <citation type="journal article" date="2019" name="Int. J. Syst. Evol. Microbiol.">
        <title>The Global Catalogue of Microorganisms (GCM) 10K type strain sequencing project: providing services to taxonomists for standard genome sequencing and annotation.</title>
        <authorList>
            <consortium name="The Broad Institute Genomics Platform"/>
            <consortium name="The Broad Institute Genome Sequencing Center for Infectious Disease"/>
            <person name="Wu L."/>
            <person name="Ma J."/>
        </authorList>
    </citation>
    <scope>NUCLEOTIDE SEQUENCE [LARGE SCALE GENOMIC DNA]</scope>
    <source>
        <strain evidence="4">JCM 17804</strain>
    </source>
</reference>
<protein>
    <submittedName>
        <fullName evidence="3">BON domain-containing protein</fullName>
    </submittedName>
</protein>
<dbReference type="EMBL" id="BAABGJ010000080">
    <property type="protein sequence ID" value="GAA4354560.1"/>
    <property type="molecule type" value="Genomic_DNA"/>
</dbReference>